<protein>
    <submittedName>
        <fullName evidence="2">Phospho-N-acetylmuramoyl-pentapeptide-transferase</fullName>
        <ecNumber evidence="2">2.7.8.13</ecNumber>
    </submittedName>
</protein>
<dbReference type="Proteomes" id="UP000264179">
    <property type="component" value="Unassembled WGS sequence"/>
</dbReference>
<accession>A0A3D5N4C1</accession>
<evidence type="ECO:0000313" key="2">
    <source>
        <dbReference type="EMBL" id="HCW65920.1"/>
    </source>
</evidence>
<keyword evidence="2" id="KW-0808">Transferase</keyword>
<comment type="caution">
    <text evidence="2">The sequence shown here is derived from an EMBL/GenBank/DDBJ whole genome shotgun (WGS) entry which is preliminary data.</text>
</comment>
<dbReference type="Pfam" id="PF10555">
    <property type="entry name" value="MraY_sig1"/>
    <property type="match status" value="1"/>
</dbReference>
<gene>
    <name evidence="2" type="primary">mraY</name>
    <name evidence="2" type="ORF">DHR80_01665</name>
</gene>
<evidence type="ECO:0000256" key="1">
    <source>
        <dbReference type="SAM" id="Phobius"/>
    </source>
</evidence>
<dbReference type="EMBL" id="DPOP01000016">
    <property type="protein sequence ID" value="HCW65920.1"/>
    <property type="molecule type" value="Genomic_DNA"/>
</dbReference>
<keyword evidence="1" id="KW-0812">Transmembrane</keyword>
<keyword evidence="1" id="KW-0472">Membrane</keyword>
<reference evidence="2 3" key="1">
    <citation type="journal article" date="2018" name="Nat. Biotechnol.">
        <title>A standardized bacterial taxonomy based on genome phylogeny substantially revises the tree of life.</title>
        <authorList>
            <person name="Parks D.H."/>
            <person name="Chuvochina M."/>
            <person name="Waite D.W."/>
            <person name="Rinke C."/>
            <person name="Skarshewski A."/>
            <person name="Chaumeil P.A."/>
            <person name="Hugenholtz P."/>
        </authorList>
    </citation>
    <scope>NUCLEOTIDE SEQUENCE [LARGE SCALE GENOMIC DNA]</scope>
    <source>
        <strain evidence="2">UBA9881</strain>
    </source>
</reference>
<keyword evidence="1" id="KW-1133">Transmembrane helix</keyword>
<dbReference type="EC" id="2.7.8.13" evidence="2"/>
<dbReference type="PROSITE" id="PS01347">
    <property type="entry name" value="MRAY_1"/>
    <property type="match status" value="1"/>
</dbReference>
<evidence type="ECO:0000313" key="3">
    <source>
        <dbReference type="Proteomes" id="UP000264179"/>
    </source>
</evidence>
<dbReference type="GO" id="GO:0016740">
    <property type="term" value="F:transferase activity"/>
    <property type="evidence" value="ECO:0007669"/>
    <property type="project" value="UniProtKB-KW"/>
</dbReference>
<proteinExistence type="predicted"/>
<feature type="non-terminal residue" evidence="2">
    <location>
        <position position="90"/>
    </location>
</feature>
<dbReference type="AlphaFoldDB" id="A0A3D5N4C1"/>
<organism evidence="2 3">
    <name type="scientific">Thalassospira lucentensis</name>
    <dbReference type="NCBI Taxonomy" id="168935"/>
    <lineage>
        <taxon>Bacteria</taxon>
        <taxon>Pseudomonadati</taxon>
        <taxon>Pseudomonadota</taxon>
        <taxon>Alphaproteobacteria</taxon>
        <taxon>Rhodospirillales</taxon>
        <taxon>Thalassospiraceae</taxon>
        <taxon>Thalassospira</taxon>
    </lineage>
</organism>
<name>A0A3D5N4C1_9PROT</name>
<dbReference type="InterPro" id="IPR018480">
    <property type="entry name" value="PNAcMuramoyl-5peptid_Trfase_CS"/>
</dbReference>
<sequence>MLYNLLYPLADQMPVFNLFRYITFRTGGAIITSLILAFVLGPSLIRWLRSKQSEGQPIREDGPEGHLLTKKGTPTMGGLLLLISTSIATL</sequence>
<feature type="transmembrane region" description="Helical" evidence="1">
    <location>
        <begin position="20"/>
        <end position="41"/>
    </location>
</feature>